<accession>A0A4P6L354</accession>
<evidence type="ECO:0000256" key="4">
    <source>
        <dbReference type="SAM" id="MobiDB-lite"/>
    </source>
</evidence>
<dbReference type="Proteomes" id="UP000290637">
    <property type="component" value="Chromosome"/>
</dbReference>
<dbReference type="Gene3D" id="1.20.5.1930">
    <property type="match status" value="1"/>
</dbReference>
<dbReference type="InterPro" id="IPR036890">
    <property type="entry name" value="HATPase_C_sf"/>
</dbReference>
<dbReference type="GO" id="GO:0016020">
    <property type="term" value="C:membrane"/>
    <property type="evidence" value="ECO:0007669"/>
    <property type="project" value="InterPro"/>
</dbReference>
<dbReference type="InterPro" id="IPR011712">
    <property type="entry name" value="Sig_transdc_His_kin_sub3_dim/P"/>
</dbReference>
<dbReference type="InterPro" id="IPR003594">
    <property type="entry name" value="HATPase_dom"/>
</dbReference>
<keyword evidence="5" id="KW-1133">Transmembrane helix</keyword>
<feature type="region of interest" description="Disordered" evidence="4">
    <location>
        <begin position="26"/>
        <end position="129"/>
    </location>
</feature>
<dbReference type="CDD" id="cd16917">
    <property type="entry name" value="HATPase_UhpB-NarQ-NarX-like"/>
    <property type="match status" value="1"/>
</dbReference>
<dbReference type="SMART" id="SM00387">
    <property type="entry name" value="HATPase_c"/>
    <property type="match status" value="1"/>
</dbReference>
<dbReference type="Gene3D" id="2.60.40.10">
    <property type="entry name" value="Immunoglobulins"/>
    <property type="match status" value="1"/>
</dbReference>
<dbReference type="GO" id="GO:0000155">
    <property type="term" value="F:phosphorelay sensor kinase activity"/>
    <property type="evidence" value="ECO:0007669"/>
    <property type="project" value="InterPro"/>
</dbReference>
<dbReference type="AlphaFoldDB" id="A0A4P6L354"/>
<keyword evidence="2" id="KW-0418">Kinase</keyword>
<keyword evidence="5" id="KW-0472">Membrane</keyword>
<keyword evidence="8" id="KW-1185">Reference proteome</keyword>
<keyword evidence="1" id="KW-0808">Transferase</keyword>
<keyword evidence="5" id="KW-0812">Transmembrane</keyword>
<dbReference type="OrthoDB" id="5384984at2"/>
<protein>
    <recommendedName>
        <fullName evidence="6">Histidine kinase/HSP90-like ATPase domain-containing protein</fullName>
    </recommendedName>
</protein>
<organism evidence="7 8">
    <name type="scientific">Pseudoduganella lutea</name>
    <dbReference type="NCBI Taxonomy" id="321985"/>
    <lineage>
        <taxon>Bacteria</taxon>
        <taxon>Pseudomonadati</taxon>
        <taxon>Pseudomonadota</taxon>
        <taxon>Betaproteobacteria</taxon>
        <taxon>Burkholderiales</taxon>
        <taxon>Oxalobacteraceae</taxon>
        <taxon>Telluria group</taxon>
        <taxon>Pseudoduganella</taxon>
    </lineage>
</organism>
<dbReference type="InterPro" id="IPR013783">
    <property type="entry name" value="Ig-like_fold"/>
</dbReference>
<feature type="transmembrane region" description="Helical" evidence="5">
    <location>
        <begin position="476"/>
        <end position="494"/>
    </location>
</feature>
<dbReference type="PANTHER" id="PTHR24421:SF62">
    <property type="entry name" value="SENSORY TRANSDUCTION HISTIDINE KINASE"/>
    <property type="match status" value="1"/>
</dbReference>
<feature type="compositionally biased region" description="Basic and acidic residues" evidence="4">
    <location>
        <begin position="26"/>
        <end position="50"/>
    </location>
</feature>
<dbReference type="GO" id="GO:0046983">
    <property type="term" value="F:protein dimerization activity"/>
    <property type="evidence" value="ECO:0007669"/>
    <property type="project" value="InterPro"/>
</dbReference>
<evidence type="ECO:0000256" key="5">
    <source>
        <dbReference type="SAM" id="Phobius"/>
    </source>
</evidence>
<feature type="compositionally biased region" description="Low complexity" evidence="4">
    <location>
        <begin position="106"/>
        <end position="120"/>
    </location>
</feature>
<dbReference type="KEGG" id="plue:EWM63_26250"/>
<dbReference type="Pfam" id="PF02518">
    <property type="entry name" value="HATPase_c"/>
    <property type="match status" value="1"/>
</dbReference>
<feature type="region of interest" description="Disordered" evidence="4">
    <location>
        <begin position="182"/>
        <end position="221"/>
    </location>
</feature>
<reference evidence="7 8" key="1">
    <citation type="submission" date="2019-02" db="EMBL/GenBank/DDBJ databases">
        <title>Draft Genome Sequences of Six Type Strains of the Genus Massilia.</title>
        <authorList>
            <person name="Miess H."/>
            <person name="Frediansyhah A."/>
            <person name="Gross H."/>
        </authorList>
    </citation>
    <scope>NUCLEOTIDE SEQUENCE [LARGE SCALE GENOMIC DNA]</scope>
    <source>
        <strain evidence="7 8">DSM 17473</strain>
    </source>
</reference>
<evidence type="ECO:0000256" key="1">
    <source>
        <dbReference type="ARBA" id="ARBA00022679"/>
    </source>
</evidence>
<gene>
    <name evidence="7" type="ORF">EWM63_26250</name>
</gene>
<dbReference type="PANTHER" id="PTHR24421">
    <property type="entry name" value="NITRATE/NITRITE SENSOR PROTEIN NARX-RELATED"/>
    <property type="match status" value="1"/>
</dbReference>
<evidence type="ECO:0000313" key="8">
    <source>
        <dbReference type="Proteomes" id="UP000290637"/>
    </source>
</evidence>
<dbReference type="InterPro" id="IPR050482">
    <property type="entry name" value="Sensor_HK_TwoCompSys"/>
</dbReference>
<evidence type="ECO:0000259" key="6">
    <source>
        <dbReference type="SMART" id="SM00387"/>
    </source>
</evidence>
<feature type="domain" description="Histidine kinase/HSP90-like ATPase" evidence="6">
    <location>
        <begin position="619"/>
        <end position="711"/>
    </location>
</feature>
<dbReference type="Gene3D" id="3.30.565.10">
    <property type="entry name" value="Histidine kinase-like ATPase, C-terminal domain"/>
    <property type="match status" value="1"/>
</dbReference>
<feature type="compositionally biased region" description="Low complexity" evidence="4">
    <location>
        <begin position="52"/>
        <end position="71"/>
    </location>
</feature>
<dbReference type="SUPFAM" id="SSF55874">
    <property type="entry name" value="ATPase domain of HSP90 chaperone/DNA topoisomerase II/histidine kinase"/>
    <property type="match status" value="1"/>
</dbReference>
<dbReference type="Pfam" id="PF07730">
    <property type="entry name" value="HisKA_3"/>
    <property type="match status" value="1"/>
</dbReference>
<keyword evidence="3" id="KW-0902">Two-component regulatory system</keyword>
<feature type="compositionally biased region" description="Basic residues" evidence="4">
    <location>
        <begin position="93"/>
        <end position="105"/>
    </location>
</feature>
<proteinExistence type="predicted"/>
<name>A0A4P6L354_9BURK</name>
<evidence type="ECO:0000256" key="2">
    <source>
        <dbReference type="ARBA" id="ARBA00022777"/>
    </source>
</evidence>
<sequence>MRAAPGALAAWRGVHAGRCRRAVRRAMADDQPDRGVDDGRPRWQHLDRHTIGPGTAARPAGPHGARAVRPRQIAGGAGARWRHPHGAGTPVRRYGRPLAHRRRQGRNAARPACRARARPCTGWHPGTGRRTWHRAAWQEWRAALRPAAGPRRIRQPAHHENGGRHRRVLAMDRAVGSLALPGRALDRPIGGRRRESGGRRGRCRRPQLSGPARQPPAHRRWRGHARLRWHRWHRRRQIHVHLAGSPAAGVGAEGTQILAGGRFHPLRADVPGGLGVVNGIVEGPGRTRWLNAERGIFRVQAADWARTASDPRVALRGTLFDSFEGYVGGGETSHFTNTAFAAPDGRLWFTGERGLAWVDPGKLPPDAAMPDVEVLSVTAGGKRHRAAMPVQLPEGTEDVQVDYTVPSLRTPQRVTFRYRMAGSEAWQDAGTRRTAFFQRLGPGDHAFDVMAFDERGTASRITTLRFHIAPRFTQTWWFRGGAALAVLLVIALAYRLRTRRMAARIEEQLLVRVRERESIARSLHDTFLQSVQGMMLSMHAVMMKLPADSAVRAEFERVLDRAEHVLVEGRDEVRGLRGEFATDGEFWEALLRDVALTAPRGAARIRLVTPEAVARLQPKLRRDVYAIAREALNNALRHTSGPVTLLAVASARAFTLTVSDEGKGLGAFAGGKAGHFGLPGMRERAAQIGARLHFDSSERGTCVTLVVPGGQAYAAQDGASDSGLVGDALRTGA</sequence>
<evidence type="ECO:0000256" key="3">
    <source>
        <dbReference type="ARBA" id="ARBA00023012"/>
    </source>
</evidence>
<dbReference type="EMBL" id="CP035913">
    <property type="protein sequence ID" value="QBE66056.1"/>
    <property type="molecule type" value="Genomic_DNA"/>
</dbReference>
<evidence type="ECO:0000313" key="7">
    <source>
        <dbReference type="EMBL" id="QBE66056.1"/>
    </source>
</evidence>